<dbReference type="EMBL" id="CP017554">
    <property type="protein sequence ID" value="AOW01384.1"/>
    <property type="molecule type" value="Genomic_DNA"/>
</dbReference>
<protein>
    <recommendedName>
        <fullName evidence="1">YCII-related domain-containing protein</fullName>
    </recommendedName>
</protein>
<dbReference type="KEGG" id="yli:2906943"/>
<dbReference type="PANTHER" id="PTHR33606">
    <property type="entry name" value="PROTEIN YCII"/>
    <property type="match status" value="1"/>
</dbReference>
<feature type="domain" description="YCII-related" evidence="1">
    <location>
        <begin position="23"/>
        <end position="114"/>
    </location>
</feature>
<evidence type="ECO:0000313" key="2">
    <source>
        <dbReference type="EMBL" id="AOW01384.1"/>
    </source>
</evidence>
<dbReference type="AlphaFoldDB" id="A0A1D8N6X8"/>
<dbReference type="PANTHER" id="PTHR33606:SF3">
    <property type="entry name" value="PROTEIN YCII"/>
    <property type="match status" value="1"/>
</dbReference>
<dbReference type="RefSeq" id="XP_500623.3">
    <property type="nucleotide sequence ID" value="XM_500623.3"/>
</dbReference>
<dbReference type="InterPro" id="IPR005545">
    <property type="entry name" value="YCII"/>
</dbReference>
<dbReference type="VEuPathDB" id="FungiDB:YALI1_B10449g"/>
<dbReference type="Proteomes" id="UP000182444">
    <property type="component" value="Chromosome 1B"/>
</dbReference>
<dbReference type="Gene3D" id="3.30.70.1060">
    <property type="entry name" value="Dimeric alpha+beta barrel"/>
    <property type="match status" value="1"/>
</dbReference>
<organism evidence="2 3">
    <name type="scientific">Yarrowia lipolytica</name>
    <name type="common">Candida lipolytica</name>
    <dbReference type="NCBI Taxonomy" id="4952"/>
    <lineage>
        <taxon>Eukaryota</taxon>
        <taxon>Fungi</taxon>
        <taxon>Dikarya</taxon>
        <taxon>Ascomycota</taxon>
        <taxon>Saccharomycotina</taxon>
        <taxon>Dipodascomycetes</taxon>
        <taxon>Dipodascales</taxon>
        <taxon>Dipodascales incertae sedis</taxon>
        <taxon>Yarrowia</taxon>
    </lineage>
</organism>
<dbReference type="VEuPathDB" id="FungiDB:YALI0_B08008g"/>
<sequence length="180" mass="19370">MLRLNSVARQLRPFSTSSPAMQFFLVQVADKPGMLEKRMSLRPAHLEALQNKSAGNNFIICGGGVADKHPGAGETPQVTGSTLIVQTDDRDSIVEKLKGDVYAKEGVWDLTNVKIQAVSMSVQQGDCRGSLTVLWPSGAAAGTATSVVMVMVMFSDVLSLAAWLVRIWHCAVDPGRTLGW</sequence>
<reference evidence="2 3" key="1">
    <citation type="journal article" date="2016" name="PLoS ONE">
        <title>Sequence Assembly of Yarrowia lipolytica Strain W29/CLIB89 Shows Transposable Element Diversity.</title>
        <authorList>
            <person name="Magnan C."/>
            <person name="Yu J."/>
            <person name="Chang I."/>
            <person name="Jahn E."/>
            <person name="Kanomata Y."/>
            <person name="Wu J."/>
            <person name="Zeller M."/>
            <person name="Oakes M."/>
            <person name="Baldi P."/>
            <person name="Sandmeyer S."/>
        </authorList>
    </citation>
    <scope>NUCLEOTIDE SEQUENCE [LARGE SCALE GENOMIC DNA]</scope>
    <source>
        <strain evidence="3">CLIB89(W29)</strain>
    </source>
</reference>
<dbReference type="InterPro" id="IPR051807">
    <property type="entry name" value="Sec-metab_biosynth-assoc"/>
</dbReference>
<evidence type="ECO:0000313" key="3">
    <source>
        <dbReference type="Proteomes" id="UP000182444"/>
    </source>
</evidence>
<name>A0A1D8N6X8_YARLL</name>
<evidence type="ECO:0000259" key="1">
    <source>
        <dbReference type="Pfam" id="PF03795"/>
    </source>
</evidence>
<gene>
    <name evidence="2" type="ORF">YALI1_B10449g</name>
</gene>
<proteinExistence type="predicted"/>
<dbReference type="InterPro" id="IPR011008">
    <property type="entry name" value="Dimeric_a/b-barrel"/>
</dbReference>
<dbReference type="GeneID" id="2906943"/>
<dbReference type="Pfam" id="PF03795">
    <property type="entry name" value="YCII"/>
    <property type="match status" value="1"/>
</dbReference>
<accession>A0A1D8N6X8</accession>
<dbReference type="SUPFAM" id="SSF54909">
    <property type="entry name" value="Dimeric alpha+beta barrel"/>
    <property type="match status" value="1"/>
</dbReference>